<dbReference type="InterPro" id="IPR013078">
    <property type="entry name" value="His_Pase_superF_clade-1"/>
</dbReference>
<dbReference type="Gene3D" id="3.40.50.1240">
    <property type="entry name" value="Phosphoglycerate mutase-like"/>
    <property type="match status" value="1"/>
</dbReference>
<feature type="region of interest" description="Disordered" evidence="1">
    <location>
        <begin position="102"/>
        <end position="134"/>
    </location>
</feature>
<feature type="compositionally biased region" description="Low complexity" evidence="1">
    <location>
        <begin position="366"/>
        <end position="377"/>
    </location>
</feature>
<dbReference type="SUPFAM" id="SSF53254">
    <property type="entry name" value="Phosphoglycerate mutase-like"/>
    <property type="match status" value="1"/>
</dbReference>
<dbReference type="Proteomes" id="UP000298138">
    <property type="component" value="Unassembled WGS sequence"/>
</dbReference>
<accession>A0A4V3SHZ5</accession>
<dbReference type="AlphaFoldDB" id="A0A4V3SHZ5"/>
<evidence type="ECO:0000256" key="1">
    <source>
        <dbReference type="SAM" id="MobiDB-lite"/>
    </source>
</evidence>
<dbReference type="PANTHER" id="PTHR16469">
    <property type="entry name" value="UBIQUITIN-ASSOCIATED AND SH3 DOMAIN-CONTAINING BA-RELATED"/>
    <property type="match status" value="1"/>
</dbReference>
<dbReference type="SMART" id="SM00855">
    <property type="entry name" value="PGAM"/>
    <property type="match status" value="1"/>
</dbReference>
<feature type="compositionally biased region" description="Polar residues" evidence="1">
    <location>
        <begin position="58"/>
        <end position="77"/>
    </location>
</feature>
<feature type="region of interest" description="Disordered" evidence="1">
    <location>
        <begin position="311"/>
        <end position="387"/>
    </location>
</feature>
<evidence type="ECO:0008006" key="4">
    <source>
        <dbReference type="Google" id="ProtNLM"/>
    </source>
</evidence>
<dbReference type="InterPro" id="IPR029033">
    <property type="entry name" value="His_PPase_superfam"/>
</dbReference>
<evidence type="ECO:0000313" key="3">
    <source>
        <dbReference type="Proteomes" id="UP000298138"/>
    </source>
</evidence>
<dbReference type="OrthoDB" id="3898179at2759"/>
<reference evidence="2 3" key="1">
    <citation type="submission" date="2019-04" db="EMBL/GenBank/DDBJ databases">
        <title>Comparative genomics and transcriptomics to analyze fruiting body development in filamentous ascomycetes.</title>
        <authorList>
            <consortium name="DOE Joint Genome Institute"/>
            <person name="Lutkenhaus R."/>
            <person name="Traeger S."/>
            <person name="Breuer J."/>
            <person name="Kuo A."/>
            <person name="Lipzen A."/>
            <person name="Pangilinan J."/>
            <person name="Dilworth D."/>
            <person name="Sandor L."/>
            <person name="Poggeler S."/>
            <person name="Barry K."/>
            <person name="Grigoriev I.V."/>
            <person name="Nowrousian M."/>
        </authorList>
    </citation>
    <scope>NUCLEOTIDE SEQUENCE [LARGE SCALE GENOMIC DNA]</scope>
    <source>
        <strain evidence="2 3">CBS 389.68</strain>
    </source>
</reference>
<dbReference type="InterPro" id="IPR051710">
    <property type="entry name" value="Phosphatase_SH3-domain"/>
</dbReference>
<feature type="compositionally biased region" description="Low complexity" evidence="1">
    <location>
        <begin position="311"/>
        <end position="328"/>
    </location>
</feature>
<proteinExistence type="predicted"/>
<organism evidence="2 3">
    <name type="scientific">Ascodesmis nigricans</name>
    <dbReference type="NCBI Taxonomy" id="341454"/>
    <lineage>
        <taxon>Eukaryota</taxon>
        <taxon>Fungi</taxon>
        <taxon>Dikarya</taxon>
        <taxon>Ascomycota</taxon>
        <taxon>Pezizomycotina</taxon>
        <taxon>Pezizomycetes</taxon>
        <taxon>Pezizales</taxon>
        <taxon>Ascodesmidaceae</taxon>
        <taxon>Ascodesmis</taxon>
    </lineage>
</organism>
<name>A0A4V3SHZ5_9PEZI</name>
<keyword evidence="3" id="KW-1185">Reference proteome</keyword>
<gene>
    <name evidence="2" type="ORF">EX30DRAFT_166891</name>
</gene>
<evidence type="ECO:0000313" key="2">
    <source>
        <dbReference type="EMBL" id="TGZ78114.1"/>
    </source>
</evidence>
<feature type="region of interest" description="Disordered" evidence="1">
    <location>
        <begin position="56"/>
        <end position="88"/>
    </location>
</feature>
<dbReference type="STRING" id="341454.A0A4V3SHZ5"/>
<dbReference type="EMBL" id="ML220145">
    <property type="protein sequence ID" value="TGZ78114.1"/>
    <property type="molecule type" value="Genomic_DNA"/>
</dbReference>
<sequence length="483" mass="52221">MPKPTQVYILRHGARLDMASPQWIYTTPTPYDPPLTTSGKLQSAATGARIATLLPGASTITETAPDTTSELRSTARPSTSTSISIKSSSSSDVESTLSALSLTDVNPSRSSSRSSLSNTSDASEASEASETAPKPPRIILHVSPFLRCLQTATHLSTSLPTKPLLRLSAWVGEWMTPDYYTDITPPPPIATLISNAKAAFAAREIDNSDAVVVDYAWNGGTGAELGEEWSSMHKRFREGLEDMIRYYDNEEVKEEDEGREAVVILVTHGAGCNALLGAISKRPVLMDVGIGAMSLATLGQTSKEYELDIVSSTTPTPTNSNPSSTTASHPHHHHKPHNNLQHGYTYHPHHSHHLSIPTSPKHHRSSSSSIPTYTPTPGLWSPHNNNATALPTPTLVITGGAKSLGLCEREKERELEREKVERESDLGFGGWGVDVGMEKEDEDRKGVKEEVEKGGLWKAKGWEGVKVKRRWTVGKDSVGGGDG</sequence>
<protein>
    <recommendedName>
        <fullName evidence="4">Phosphoglycerate mutase-like protein</fullName>
    </recommendedName>
</protein>
<dbReference type="InParanoid" id="A0A4V3SHZ5"/>
<feature type="compositionally biased region" description="Low complexity" evidence="1">
    <location>
        <begin position="78"/>
        <end position="88"/>
    </location>
</feature>
<feature type="compositionally biased region" description="Low complexity" evidence="1">
    <location>
        <begin position="108"/>
        <end position="130"/>
    </location>
</feature>
<dbReference type="PANTHER" id="PTHR16469:SF27">
    <property type="entry name" value="UBIQUITIN-ASSOCIATED AND SH3 DOMAIN-CONTAINING BA-RELATED"/>
    <property type="match status" value="1"/>
</dbReference>